<dbReference type="Proteomes" id="UP000198131">
    <property type="component" value="Unassembled WGS sequence"/>
</dbReference>
<keyword evidence="3" id="KW-1185">Reference proteome</keyword>
<dbReference type="RefSeq" id="WP_088845633.1">
    <property type="nucleotide sequence ID" value="NZ_FYEW01000004.1"/>
</dbReference>
<reference evidence="3" key="1">
    <citation type="submission" date="2017-06" db="EMBL/GenBank/DDBJ databases">
        <authorList>
            <person name="Varghese N."/>
            <person name="Submissions S."/>
        </authorList>
    </citation>
    <scope>NUCLEOTIDE SEQUENCE [LARGE SCALE GENOMIC DNA]</scope>
    <source>
        <strain evidence="3">DSM 11116</strain>
    </source>
</reference>
<dbReference type="AlphaFoldDB" id="A0A212UHD1"/>
<sequence length="311" mass="35858">MDKKYQIFISSTYKDLIEQREAVVKNVLRMGHLPVGMEMFDAADDSQWEVIKRHINNSDYYLLIIARRYGSIDDDGVGFTEKEYSYALEQGVPCIAFMLDDSVKTWNNDFIDSGREKKRLTLFKSRFNKKLVNFWTTTDNLALQVSHSLSTLMTIKPRMGWIRGNEAASPLVAEEISRLSRENSVLQSKLLSQEGNKELNESQNILNNFNYTLTTYKNNIKGNYVVNGLELYKSNASALLHGVSKNYFYRNIKSELQKFSITDPSEISLLLDMFLDQLLILDLASFKERENTNILELTSKGKSLFARLNYN</sequence>
<gene>
    <name evidence="2" type="ORF">SAMN06265337_4244</name>
</gene>
<evidence type="ECO:0000313" key="3">
    <source>
        <dbReference type="Proteomes" id="UP000198131"/>
    </source>
</evidence>
<organism evidence="2 3">
    <name type="scientific">Hymenobacter gelipurpurascens</name>
    <dbReference type="NCBI Taxonomy" id="89968"/>
    <lineage>
        <taxon>Bacteria</taxon>
        <taxon>Pseudomonadati</taxon>
        <taxon>Bacteroidota</taxon>
        <taxon>Cytophagia</taxon>
        <taxon>Cytophagales</taxon>
        <taxon>Hymenobacteraceae</taxon>
        <taxon>Hymenobacter</taxon>
    </lineage>
</organism>
<protein>
    <recommendedName>
        <fullName evidence="1">DUF4062 domain-containing protein</fullName>
    </recommendedName>
</protein>
<dbReference type="EMBL" id="FYEW01000004">
    <property type="protein sequence ID" value="SNC77645.1"/>
    <property type="molecule type" value="Genomic_DNA"/>
</dbReference>
<dbReference type="InterPro" id="IPR025139">
    <property type="entry name" value="DUF4062"/>
</dbReference>
<feature type="domain" description="DUF4062" evidence="1">
    <location>
        <begin position="6"/>
        <end position="87"/>
    </location>
</feature>
<dbReference type="Pfam" id="PF13271">
    <property type="entry name" value="DUF4062"/>
    <property type="match status" value="1"/>
</dbReference>
<proteinExistence type="predicted"/>
<evidence type="ECO:0000313" key="2">
    <source>
        <dbReference type="EMBL" id="SNC77645.1"/>
    </source>
</evidence>
<evidence type="ECO:0000259" key="1">
    <source>
        <dbReference type="Pfam" id="PF13271"/>
    </source>
</evidence>
<dbReference type="OrthoDB" id="9810187at2"/>
<name>A0A212UHD1_9BACT</name>
<accession>A0A212UHD1</accession>